<dbReference type="RefSeq" id="WP_188968887.1">
    <property type="nucleotide sequence ID" value="NZ_BMKW01000008.1"/>
</dbReference>
<evidence type="ECO:0000313" key="4">
    <source>
        <dbReference type="Proteomes" id="UP000661507"/>
    </source>
</evidence>
<evidence type="ECO:0000313" key="3">
    <source>
        <dbReference type="EMBL" id="GGJ24682.1"/>
    </source>
</evidence>
<evidence type="ECO:0000256" key="2">
    <source>
        <dbReference type="SAM" id="SignalP"/>
    </source>
</evidence>
<dbReference type="Gene3D" id="3.40.190.10">
    <property type="entry name" value="Periplasmic binding protein-like II"/>
    <property type="match status" value="1"/>
</dbReference>
<dbReference type="EMBL" id="BMKW01000008">
    <property type="protein sequence ID" value="GGJ24682.1"/>
    <property type="molecule type" value="Genomic_DNA"/>
</dbReference>
<gene>
    <name evidence="3" type="ORF">GCM10011320_34970</name>
</gene>
<sequence>MMLDRRATLTLAIAAGFAAPAVRAQPAAWRPNRPIRLIVPFAPGGSNDIVGRLVAEAAGTLLGQPVIIENRAGAGSMVGAEATARAPADGYTLLINSAQSTVPAIVANVPYNSVDDFVGIAVAGFSPYVLAVNPGLPAQTAQELVALLKANPGRYNFASAGLGSGVHVGGELFRAMTDTQFEIVHYRGGGPGVAAIMSNESQFGLPTMASSLGQVRQGGVRALAVAAAERSPALPDVPSAPQAGLPNLIHEENFPILAPKGTPPEIVAALSLAFRTAIQRIGPRMIELAGVAPREGYDTSAKVMELVREGVELNTRVLRQAGVQPQ</sequence>
<dbReference type="AlphaFoldDB" id="A0A917NSH9"/>
<evidence type="ECO:0008006" key="5">
    <source>
        <dbReference type="Google" id="ProtNLM"/>
    </source>
</evidence>
<proteinExistence type="inferred from homology"/>
<dbReference type="Pfam" id="PF03401">
    <property type="entry name" value="TctC"/>
    <property type="match status" value="1"/>
</dbReference>
<dbReference type="InterPro" id="IPR005064">
    <property type="entry name" value="BUG"/>
</dbReference>
<dbReference type="PANTHER" id="PTHR42928:SF5">
    <property type="entry name" value="BLR1237 PROTEIN"/>
    <property type="match status" value="1"/>
</dbReference>
<evidence type="ECO:0000256" key="1">
    <source>
        <dbReference type="ARBA" id="ARBA00006987"/>
    </source>
</evidence>
<organism evidence="3 4">
    <name type="scientific">Neoroseomonas lacus</name>
    <dbReference type="NCBI Taxonomy" id="287609"/>
    <lineage>
        <taxon>Bacteria</taxon>
        <taxon>Pseudomonadati</taxon>
        <taxon>Pseudomonadota</taxon>
        <taxon>Alphaproteobacteria</taxon>
        <taxon>Acetobacterales</taxon>
        <taxon>Acetobacteraceae</taxon>
        <taxon>Neoroseomonas</taxon>
    </lineage>
</organism>
<dbReference type="Proteomes" id="UP000661507">
    <property type="component" value="Unassembled WGS sequence"/>
</dbReference>
<dbReference type="PIRSF" id="PIRSF017082">
    <property type="entry name" value="YflP"/>
    <property type="match status" value="1"/>
</dbReference>
<name>A0A917NSH9_9PROT</name>
<reference evidence="3" key="2">
    <citation type="submission" date="2020-09" db="EMBL/GenBank/DDBJ databases">
        <authorList>
            <person name="Sun Q."/>
            <person name="Zhou Y."/>
        </authorList>
    </citation>
    <scope>NUCLEOTIDE SEQUENCE</scope>
    <source>
        <strain evidence="3">CGMCC 1.3617</strain>
    </source>
</reference>
<comment type="similarity">
    <text evidence="1">Belongs to the UPF0065 (bug) family.</text>
</comment>
<dbReference type="Gene3D" id="3.40.190.150">
    <property type="entry name" value="Bordetella uptake gene, domain 1"/>
    <property type="match status" value="1"/>
</dbReference>
<comment type="caution">
    <text evidence="3">The sequence shown here is derived from an EMBL/GenBank/DDBJ whole genome shotgun (WGS) entry which is preliminary data.</text>
</comment>
<feature type="chain" id="PRO_5037734594" description="Tripartite tricarboxylate transporter substrate binding protein" evidence="2">
    <location>
        <begin position="25"/>
        <end position="326"/>
    </location>
</feature>
<protein>
    <recommendedName>
        <fullName evidence="5">Tripartite tricarboxylate transporter substrate binding protein</fullName>
    </recommendedName>
</protein>
<dbReference type="PANTHER" id="PTHR42928">
    <property type="entry name" value="TRICARBOXYLATE-BINDING PROTEIN"/>
    <property type="match status" value="1"/>
</dbReference>
<keyword evidence="4" id="KW-1185">Reference proteome</keyword>
<keyword evidence="2" id="KW-0732">Signal</keyword>
<reference evidence="3" key="1">
    <citation type="journal article" date="2014" name="Int. J. Syst. Evol. Microbiol.">
        <title>Complete genome sequence of Corynebacterium casei LMG S-19264T (=DSM 44701T), isolated from a smear-ripened cheese.</title>
        <authorList>
            <consortium name="US DOE Joint Genome Institute (JGI-PGF)"/>
            <person name="Walter F."/>
            <person name="Albersmeier A."/>
            <person name="Kalinowski J."/>
            <person name="Ruckert C."/>
        </authorList>
    </citation>
    <scope>NUCLEOTIDE SEQUENCE</scope>
    <source>
        <strain evidence="3">CGMCC 1.3617</strain>
    </source>
</reference>
<accession>A0A917NSH9</accession>
<dbReference type="InterPro" id="IPR042100">
    <property type="entry name" value="Bug_dom1"/>
</dbReference>
<feature type="signal peptide" evidence="2">
    <location>
        <begin position="1"/>
        <end position="24"/>
    </location>
</feature>